<evidence type="ECO:0000313" key="1">
    <source>
        <dbReference type="EMBL" id="WAT93701.1"/>
    </source>
</evidence>
<protein>
    <submittedName>
        <fullName evidence="1">Uncharacterized protein</fullName>
    </submittedName>
</protein>
<organism evidence="1 2">
    <name type="scientific">Vibrio parahaemolyticus</name>
    <dbReference type="NCBI Taxonomy" id="670"/>
    <lineage>
        <taxon>Bacteria</taxon>
        <taxon>Pseudomonadati</taxon>
        <taxon>Pseudomonadota</taxon>
        <taxon>Gammaproteobacteria</taxon>
        <taxon>Vibrionales</taxon>
        <taxon>Vibrionaceae</taxon>
        <taxon>Vibrio</taxon>
    </lineage>
</organism>
<geneLocation type="plasmid" evidence="1 2">
    <name>pHLA</name>
</geneLocation>
<accession>A0AA47L9W1</accession>
<keyword evidence="1" id="KW-0614">Plasmid</keyword>
<reference evidence="1" key="1">
    <citation type="submission" date="2022-12" db="EMBL/GenBank/DDBJ databases">
        <title>Vibrio parahaemolyticus become highly virulent by producing novel Tc toxins.</title>
        <authorList>
            <person name="Yang F."/>
            <person name="You Y."/>
            <person name="Lai Q."/>
            <person name="Xu L."/>
            <person name="Li F."/>
        </authorList>
    </citation>
    <scope>NUCLEOTIDE SEQUENCE</scope>
    <source>
        <strain evidence="1">Vp-HL-202005</strain>
        <plasmid evidence="1">pHLA</plasmid>
    </source>
</reference>
<dbReference type="EMBL" id="CP114196">
    <property type="protein sequence ID" value="WAT93701.1"/>
    <property type="molecule type" value="Genomic_DNA"/>
</dbReference>
<dbReference type="AlphaFoldDB" id="A0AA47L9W1"/>
<dbReference type="RefSeq" id="WP_206946961.1">
    <property type="nucleotide sequence ID" value="NZ_CP114196.1"/>
</dbReference>
<dbReference type="Proteomes" id="UP001156560">
    <property type="component" value="Plasmid pHLA"/>
</dbReference>
<gene>
    <name evidence="1" type="ORF">O1Q84_26660</name>
</gene>
<sequence>MQSLEELGFDRHYIGLDWYEVSESDKTIHIKNLVNKYDATNAVIVEGSTIDDAPKSTIGFAQSITTKYYSAAAIVARAICVDHPNAFFIQKLPSGKYWYLLVIDKCPAGGENDLVFETVEEVIQQIFDHYQMYDLHHVKLRYVVPNEITENISELFEESRSEYQQHSYDVICEAVPNEKFAQIQTIEQLLNTNPLSKIKPSHIVFMALGIIFLIGVQVFKSNSKQEYVIPDIDSMVKKASSSTLAKQAENDLNHKKIERIDKANATKEEAKWLTQRLTASDPKKVILNLKAYINSLPVDVGGWFPMTVDLVTKGIITRDSSTVDKPADQEFFHETTVLWKNGGTTVANFRDNIEFDGTITYSLSGEEITTSQIVPLPKPDHYFDESDAFIFIKETHGHYLDLLTFIQQQAEKTQGRLYGAISANRKTEREIPFKNETYSTEVRNPQIDYTVVNVQLSLSGFGWAFNYLDQLANDIDKFKSMIIQSISINLETEEIVLKMQYIHESSILNQQDKEVSLREN</sequence>
<evidence type="ECO:0000313" key="2">
    <source>
        <dbReference type="Proteomes" id="UP001156560"/>
    </source>
</evidence>
<proteinExistence type="predicted"/>
<name>A0AA47L9W1_VIBPH</name>